<keyword evidence="2" id="KW-1185">Reference proteome</keyword>
<dbReference type="Proteomes" id="UP000181936">
    <property type="component" value="Chromosome"/>
</dbReference>
<organism evidence="1 2">
    <name type="scientific">Bacillus weihaiensis</name>
    <dbReference type="NCBI Taxonomy" id="1547283"/>
    <lineage>
        <taxon>Bacteria</taxon>
        <taxon>Bacillati</taxon>
        <taxon>Bacillota</taxon>
        <taxon>Bacilli</taxon>
        <taxon>Bacillales</taxon>
        <taxon>Bacillaceae</taxon>
        <taxon>Bacillus</taxon>
    </lineage>
</organism>
<dbReference type="STRING" id="1547283.A9C19_19990"/>
<dbReference type="EMBL" id="CP016020">
    <property type="protein sequence ID" value="APH06776.1"/>
    <property type="molecule type" value="Genomic_DNA"/>
</dbReference>
<dbReference type="KEGG" id="bwh:A9C19_19990"/>
<proteinExistence type="predicted"/>
<evidence type="ECO:0000313" key="1">
    <source>
        <dbReference type="EMBL" id="APH06776.1"/>
    </source>
</evidence>
<reference evidence="1 2" key="1">
    <citation type="journal article" date="2016" name="Sci. Rep.">
        <title>Complete genome sequence and transcriptomic analysis of a novel marine strain Bacillus weihaiensis reveals the mechanism of brown algae degradation.</title>
        <authorList>
            <person name="Zhu Y."/>
            <person name="Chen P."/>
            <person name="Bao Y."/>
            <person name="Men Y."/>
            <person name="Zeng Y."/>
            <person name="Yang J."/>
            <person name="Sun J."/>
            <person name="Sun Y."/>
        </authorList>
    </citation>
    <scope>NUCLEOTIDE SEQUENCE [LARGE SCALE GENOMIC DNA]</scope>
    <source>
        <strain evidence="1 2">Alg07</strain>
    </source>
</reference>
<protein>
    <submittedName>
        <fullName evidence="1">Uncharacterized protein</fullName>
    </submittedName>
</protein>
<gene>
    <name evidence="1" type="ORF">A9C19_19990</name>
</gene>
<evidence type="ECO:0000313" key="2">
    <source>
        <dbReference type="Proteomes" id="UP000181936"/>
    </source>
</evidence>
<name>A0A1L3MWR4_9BACI</name>
<dbReference type="AlphaFoldDB" id="A0A1L3MWR4"/>
<sequence>MKIVNGVLHIYDSLAKNKQSMDEMRGHMEQQTMEIIKNELNNVKVSSSITNEETLQAIKQKVDIGSMDEFISQLTLQEEEVLEEIVENSIKNCQTELFSSTLYKKFHLLTSVYLKI</sequence>
<accession>A0A1L3MWR4</accession>